<evidence type="ECO:0000313" key="3">
    <source>
        <dbReference type="Proteomes" id="UP000252884"/>
    </source>
</evidence>
<name>A0A368YEN8_9BURK</name>
<feature type="transmembrane region" description="Helical" evidence="1">
    <location>
        <begin position="92"/>
        <end position="114"/>
    </location>
</feature>
<reference evidence="2 3" key="1">
    <citation type="submission" date="2018-07" db="EMBL/GenBank/DDBJ databases">
        <title>Genomic Encyclopedia of Type Strains, Phase IV (KMG-IV): sequencing the most valuable type-strain genomes for metagenomic binning, comparative biology and taxonomic classification.</title>
        <authorList>
            <person name="Goeker M."/>
        </authorList>
    </citation>
    <scope>NUCLEOTIDE SEQUENCE [LARGE SCALE GENOMIC DNA]</scope>
    <source>
        <strain evidence="2 3">DSM 21634</strain>
    </source>
</reference>
<comment type="caution">
    <text evidence="2">The sequence shown here is derived from an EMBL/GenBank/DDBJ whole genome shotgun (WGS) entry which is preliminary data.</text>
</comment>
<feature type="transmembrane region" description="Helical" evidence="1">
    <location>
        <begin position="138"/>
        <end position="159"/>
    </location>
</feature>
<keyword evidence="3" id="KW-1185">Reference proteome</keyword>
<dbReference type="AlphaFoldDB" id="A0A368YEN8"/>
<gene>
    <name evidence="2" type="ORF">DES41_1011253</name>
</gene>
<protein>
    <submittedName>
        <fullName evidence="2">Uncharacterized protein</fullName>
    </submittedName>
</protein>
<keyword evidence="1" id="KW-0812">Transmembrane</keyword>
<keyword evidence="1" id="KW-0472">Membrane</keyword>
<evidence type="ECO:0000256" key="1">
    <source>
        <dbReference type="SAM" id="Phobius"/>
    </source>
</evidence>
<feature type="transmembrane region" description="Helical" evidence="1">
    <location>
        <begin position="36"/>
        <end position="56"/>
    </location>
</feature>
<dbReference type="Proteomes" id="UP000252884">
    <property type="component" value="Unassembled WGS sequence"/>
</dbReference>
<dbReference type="EMBL" id="QPJK01000001">
    <property type="protein sequence ID" value="RCW76644.1"/>
    <property type="molecule type" value="Genomic_DNA"/>
</dbReference>
<keyword evidence="1" id="KW-1133">Transmembrane helix</keyword>
<feature type="transmembrane region" description="Helical" evidence="1">
    <location>
        <begin position="62"/>
        <end position="80"/>
    </location>
</feature>
<sequence length="239" mass="25791">MRLACSIAWMHKSAPTCLQPEEAMGMQARRLGRARMALLVALVASLPVAFAMPARWGWENSWIENAQVFVLVGGFAACVASMRRASGRSDRALWLGIAPIWLLIAARELSWGAVFADPIAFTADGPQFSSNTLWFKHYVYGIAGVVLAACALLLAVARLDRVIGRMLRAGTFPWAETLVVLLVALASSLAEGHLGLDADFLGAQAQVMEELVELVGYLALVLAQGWVAWATRAMADNGH</sequence>
<feature type="transmembrane region" description="Helical" evidence="1">
    <location>
        <begin position="171"/>
        <end position="194"/>
    </location>
</feature>
<proteinExistence type="predicted"/>
<accession>A0A368YEN8</accession>
<organism evidence="2 3">
    <name type="scientific">Pseudorhodoferax soli</name>
    <dbReference type="NCBI Taxonomy" id="545864"/>
    <lineage>
        <taxon>Bacteria</taxon>
        <taxon>Pseudomonadati</taxon>
        <taxon>Pseudomonadota</taxon>
        <taxon>Betaproteobacteria</taxon>
        <taxon>Burkholderiales</taxon>
        <taxon>Comamonadaceae</taxon>
    </lineage>
</organism>
<feature type="transmembrane region" description="Helical" evidence="1">
    <location>
        <begin position="214"/>
        <end position="235"/>
    </location>
</feature>
<evidence type="ECO:0000313" key="2">
    <source>
        <dbReference type="EMBL" id="RCW76644.1"/>
    </source>
</evidence>